<gene>
    <name evidence="2" type="ORF">DV706_14225</name>
</gene>
<sequence length="214" mass="23661">MSEKELSNNGDEMARELPPFMPNDPSSPNYELLDVVGHAIDALEEDIVEVTNATTPQNATSIDQLFELAKLVDVNPKSEDCIDNYRPRVLNRFSLMTGEGTISDLLESIALILDVNISALQYSEDLENGVVVIEFPQAALDSTNLDQDELREIFNETVFAGYRVDLTFRGTFTYITPEDYDDAGFSHDSELGYDGLDEFGEPNGNGGTYSGILN</sequence>
<evidence type="ECO:0000256" key="1">
    <source>
        <dbReference type="SAM" id="MobiDB-lite"/>
    </source>
</evidence>
<feature type="region of interest" description="Disordered" evidence="1">
    <location>
        <begin position="1"/>
        <end position="28"/>
    </location>
</feature>
<accession>A0A4D6HMZ0</accession>
<dbReference type="RefSeq" id="WP_006065733.1">
    <property type="nucleotide sequence ID" value="NZ_CP031305.1"/>
</dbReference>
<reference evidence="2 3" key="1">
    <citation type="journal article" date="2019" name="Nat. Commun.">
        <title>A new type of DNA phosphorothioation-based antiviral system in archaea.</title>
        <authorList>
            <person name="Xiong L."/>
            <person name="Liu S."/>
            <person name="Chen S."/>
            <person name="Xiao Y."/>
            <person name="Zhu B."/>
            <person name="Gao Y."/>
            <person name="Zhang Y."/>
            <person name="Chen B."/>
            <person name="Luo J."/>
            <person name="Deng Z."/>
            <person name="Chen X."/>
            <person name="Wang L."/>
            <person name="Chen S."/>
        </authorList>
    </citation>
    <scope>NUCLEOTIDE SEQUENCE [LARGE SCALE GENOMIC DNA]</scope>
    <source>
        <strain evidence="2 3">JCM 10635</strain>
    </source>
</reference>
<evidence type="ECO:0000313" key="3">
    <source>
        <dbReference type="Proteomes" id="UP000296822"/>
    </source>
</evidence>
<evidence type="ECO:0000313" key="2">
    <source>
        <dbReference type="EMBL" id="QCC55524.1"/>
    </source>
</evidence>
<name>A0A4D6HMZ0_9EURY</name>
<dbReference type="Proteomes" id="UP000296822">
    <property type="component" value="Chromosome"/>
</dbReference>
<dbReference type="GeneID" id="39852422"/>
<dbReference type="KEGG" id="nbg:DV706_14225"/>
<protein>
    <submittedName>
        <fullName evidence="2">Uncharacterized protein</fullName>
    </submittedName>
</protein>
<proteinExistence type="predicted"/>
<dbReference type="EMBL" id="CP031305">
    <property type="protein sequence ID" value="QCC55524.1"/>
    <property type="molecule type" value="Genomic_DNA"/>
</dbReference>
<organism evidence="2 3">
    <name type="scientific">Natronorubrum bangense</name>
    <dbReference type="NCBI Taxonomy" id="61858"/>
    <lineage>
        <taxon>Archaea</taxon>
        <taxon>Methanobacteriati</taxon>
        <taxon>Methanobacteriota</taxon>
        <taxon>Stenosarchaea group</taxon>
        <taxon>Halobacteria</taxon>
        <taxon>Halobacteriales</taxon>
        <taxon>Natrialbaceae</taxon>
        <taxon>Natronorubrum</taxon>
    </lineage>
</organism>
<dbReference type="AlphaFoldDB" id="A0A4D6HMZ0"/>